<name>A0A948TFM5_9GAMM</name>
<organism evidence="2 3">
    <name type="scientific">Candidatus Anaerobiospirillum pullicola</name>
    <dbReference type="NCBI Taxonomy" id="2838451"/>
    <lineage>
        <taxon>Bacteria</taxon>
        <taxon>Pseudomonadati</taxon>
        <taxon>Pseudomonadota</taxon>
        <taxon>Gammaproteobacteria</taxon>
        <taxon>Aeromonadales</taxon>
        <taxon>Succinivibrionaceae</taxon>
        <taxon>Anaerobiospirillum</taxon>
    </lineage>
</organism>
<dbReference type="InterPro" id="IPR001509">
    <property type="entry name" value="Epimerase_deHydtase"/>
</dbReference>
<reference evidence="2" key="1">
    <citation type="journal article" date="2021" name="PeerJ">
        <title>Extensive microbial diversity within the chicken gut microbiome revealed by metagenomics and culture.</title>
        <authorList>
            <person name="Gilroy R."/>
            <person name="Ravi A."/>
            <person name="Getino M."/>
            <person name="Pursley I."/>
            <person name="Horton D.L."/>
            <person name="Alikhan N.F."/>
            <person name="Baker D."/>
            <person name="Gharbi K."/>
            <person name="Hall N."/>
            <person name="Watson M."/>
            <person name="Adriaenssens E.M."/>
            <person name="Foster-Nyarko E."/>
            <person name="Jarju S."/>
            <person name="Secka A."/>
            <person name="Antonio M."/>
            <person name="Oren A."/>
            <person name="Chaudhuri R.R."/>
            <person name="La Ragione R."/>
            <person name="Hildebrand F."/>
            <person name="Pallen M.J."/>
        </authorList>
    </citation>
    <scope>NUCLEOTIDE SEQUENCE</scope>
    <source>
        <strain evidence="2">378</strain>
    </source>
</reference>
<dbReference type="InterPro" id="IPR036291">
    <property type="entry name" value="NAD(P)-bd_dom_sf"/>
</dbReference>
<dbReference type="Proteomes" id="UP000733611">
    <property type="component" value="Unassembled WGS sequence"/>
</dbReference>
<dbReference type="SUPFAM" id="SSF51735">
    <property type="entry name" value="NAD(P)-binding Rossmann-fold domains"/>
    <property type="match status" value="1"/>
</dbReference>
<dbReference type="AlphaFoldDB" id="A0A948TFM5"/>
<reference evidence="2" key="2">
    <citation type="submission" date="2021-04" db="EMBL/GenBank/DDBJ databases">
        <authorList>
            <person name="Gilroy R."/>
        </authorList>
    </citation>
    <scope>NUCLEOTIDE SEQUENCE</scope>
    <source>
        <strain evidence="2">378</strain>
    </source>
</reference>
<accession>A0A948TFM5</accession>
<protein>
    <recommendedName>
        <fullName evidence="1">NAD-dependent epimerase/dehydratase domain-containing protein</fullName>
    </recommendedName>
</protein>
<evidence type="ECO:0000313" key="2">
    <source>
        <dbReference type="EMBL" id="MBU3843961.1"/>
    </source>
</evidence>
<evidence type="ECO:0000259" key="1">
    <source>
        <dbReference type="Pfam" id="PF01370"/>
    </source>
</evidence>
<sequence>MKILLTGGTGALGQYLSVYLADHLDCTVYITSRQPRQYARPNIVAITANAMNYPELIKLLQEQHFDLCIDFMIHPNVPAFAELSSQILPLVGHYIFLSSSRAYADCAELITEDKPLLSDVYNDPAYQSSNDYSWYKGKEEHVLQQGKHSNFTIIRPCIHFASRRLQLCTLEASVLLPSIFFSKPVVIPTECLKKTAPWAWSGNSAPQIGAIVANLDQCRREVFNIGWSEHLTWEQVAQLYAQLAGLSVIAVPTELLKREIYGMGPVWQLELDRLLNRRYSCAKVLSLQGAPAPTTFKSTAEALKLELNHASRLTREIPLDAGYLYAIERLVAKLQRRA</sequence>
<dbReference type="Gene3D" id="3.40.50.720">
    <property type="entry name" value="NAD(P)-binding Rossmann-like Domain"/>
    <property type="match status" value="1"/>
</dbReference>
<comment type="caution">
    <text evidence="2">The sequence shown here is derived from an EMBL/GenBank/DDBJ whole genome shotgun (WGS) entry which is preliminary data.</text>
</comment>
<evidence type="ECO:0000313" key="3">
    <source>
        <dbReference type="Proteomes" id="UP000733611"/>
    </source>
</evidence>
<dbReference type="EMBL" id="JAHLFE010000068">
    <property type="protein sequence ID" value="MBU3843961.1"/>
    <property type="molecule type" value="Genomic_DNA"/>
</dbReference>
<feature type="domain" description="NAD-dependent epimerase/dehydratase" evidence="1">
    <location>
        <begin position="3"/>
        <end position="163"/>
    </location>
</feature>
<dbReference type="Pfam" id="PF01370">
    <property type="entry name" value="Epimerase"/>
    <property type="match status" value="1"/>
</dbReference>
<proteinExistence type="predicted"/>
<gene>
    <name evidence="2" type="ORF">H9847_03705</name>
</gene>